<organism evidence="2 3">
    <name type="scientific">Gibberella nygamai</name>
    <name type="common">Bean root rot disease fungus</name>
    <name type="synonym">Fusarium nygamai</name>
    <dbReference type="NCBI Taxonomy" id="42673"/>
    <lineage>
        <taxon>Eukaryota</taxon>
        <taxon>Fungi</taxon>
        <taxon>Dikarya</taxon>
        <taxon>Ascomycota</taxon>
        <taxon>Pezizomycotina</taxon>
        <taxon>Sordariomycetes</taxon>
        <taxon>Hypocreomycetidae</taxon>
        <taxon>Hypocreales</taxon>
        <taxon>Nectriaceae</taxon>
        <taxon>Fusarium</taxon>
        <taxon>Fusarium fujikuroi species complex</taxon>
    </lineage>
</organism>
<dbReference type="InterPro" id="IPR012334">
    <property type="entry name" value="Pectin_lyas_fold"/>
</dbReference>
<dbReference type="EMBL" id="MTQA01000456">
    <property type="protein sequence ID" value="PNP58786.1"/>
    <property type="molecule type" value="Genomic_DNA"/>
</dbReference>
<comment type="caution">
    <text evidence="2">The sequence shown here is derived from an EMBL/GenBank/DDBJ whole genome shotgun (WGS) entry which is preliminary data.</text>
</comment>
<evidence type="ECO:0000313" key="3">
    <source>
        <dbReference type="Proteomes" id="UP000236664"/>
    </source>
</evidence>
<dbReference type="OrthoDB" id="5103327at2759"/>
<feature type="domain" description="Rhamnogalacturonase A/B/Epimerase-like pectate lyase" evidence="1">
    <location>
        <begin position="150"/>
        <end position="204"/>
    </location>
</feature>
<accession>A0A2K0ULY0</accession>
<evidence type="ECO:0000259" key="1">
    <source>
        <dbReference type="Pfam" id="PF12708"/>
    </source>
</evidence>
<dbReference type="InterPro" id="IPR011050">
    <property type="entry name" value="Pectin_lyase_fold/virulence"/>
</dbReference>
<dbReference type="STRING" id="42673.A0A2K0ULY0"/>
<keyword evidence="3" id="KW-1185">Reference proteome</keyword>
<proteinExistence type="predicted"/>
<dbReference type="AlphaFoldDB" id="A0A2K0ULY0"/>
<dbReference type="SUPFAM" id="SSF51126">
    <property type="entry name" value="Pectin lyase-like"/>
    <property type="match status" value="1"/>
</dbReference>
<reference evidence="2 3" key="1">
    <citation type="submission" date="2017-06" db="EMBL/GenBank/DDBJ databases">
        <title>Genome of Fusarium nygamai isolate CS10214.</title>
        <authorList>
            <person name="Gardiner D.M."/>
            <person name="Obanor F."/>
            <person name="Kazan K."/>
        </authorList>
    </citation>
    <scope>NUCLEOTIDE SEQUENCE [LARGE SCALE GENOMIC DNA]</scope>
    <source>
        <strain evidence="2 3">CS10214</strain>
    </source>
</reference>
<sequence>MQNIVVDNCNTGLTIVGGAGGPMSTGQGIGSLHLTDLRFHYVQVAVSTLVMADNSTALLLSNSGFYNVDTIVEDTSKKQVLLKGGKGTVNVNTWGFGRVTSANGTTAFHNGVNLDSPVRNEPLVTGGRKQFFTRRRPKYDDLGFSQILDAKAYGAQGDGKTDDTAVLNHLFSAAANMSAIVYVPFGVYIISDTVEIPVGSRVIG</sequence>
<gene>
    <name evidence="2" type="ORF">FNYG_15019</name>
</gene>
<name>A0A2K0ULY0_GIBNY</name>
<dbReference type="Pfam" id="PF12708">
    <property type="entry name" value="Pect-lyase_RHGA_epim"/>
    <property type="match status" value="1"/>
</dbReference>
<dbReference type="Proteomes" id="UP000236664">
    <property type="component" value="Unassembled WGS sequence"/>
</dbReference>
<evidence type="ECO:0000313" key="2">
    <source>
        <dbReference type="EMBL" id="PNP58786.1"/>
    </source>
</evidence>
<dbReference type="InterPro" id="IPR024535">
    <property type="entry name" value="RHGA/B-epi-like_pectate_lyase"/>
</dbReference>
<dbReference type="Gene3D" id="2.160.20.10">
    <property type="entry name" value="Single-stranded right-handed beta-helix, Pectin lyase-like"/>
    <property type="match status" value="2"/>
</dbReference>
<protein>
    <recommendedName>
        <fullName evidence="1">Rhamnogalacturonase A/B/Epimerase-like pectate lyase domain-containing protein</fullName>
    </recommendedName>
</protein>